<dbReference type="Proteomes" id="UP000239388">
    <property type="component" value="Unassembled WGS sequence"/>
</dbReference>
<dbReference type="SUPFAM" id="SSF54523">
    <property type="entry name" value="Pili subunits"/>
    <property type="match status" value="1"/>
</dbReference>
<dbReference type="EMBL" id="PUIB01000022">
    <property type="protein sequence ID" value="PQO29961.1"/>
    <property type="molecule type" value="Genomic_DNA"/>
</dbReference>
<dbReference type="InterPro" id="IPR011453">
    <property type="entry name" value="DUF1559"/>
</dbReference>
<gene>
    <name evidence="2" type="ORF">C5Y98_22125</name>
</gene>
<reference evidence="2 3" key="1">
    <citation type="submission" date="2018-02" db="EMBL/GenBank/DDBJ databases">
        <title>Comparative genomes isolates from brazilian mangrove.</title>
        <authorList>
            <person name="Araujo J.E."/>
            <person name="Taketani R.G."/>
            <person name="Silva M.C.P."/>
            <person name="Loureco M.V."/>
            <person name="Andreote F.D."/>
        </authorList>
    </citation>
    <scope>NUCLEOTIDE SEQUENCE [LARGE SCALE GENOMIC DNA]</scope>
    <source>
        <strain evidence="2 3">NAP PRIS-MGV</strain>
    </source>
</reference>
<protein>
    <recommendedName>
        <fullName evidence="1">DUF1559 domain-containing protein</fullName>
    </recommendedName>
</protein>
<accession>A0A2S8FCR2</accession>
<dbReference type="InterPro" id="IPR045584">
    <property type="entry name" value="Pilin-like"/>
</dbReference>
<feature type="domain" description="DUF1559" evidence="1">
    <location>
        <begin position="370"/>
        <end position="531"/>
    </location>
</feature>
<dbReference type="Pfam" id="PF07596">
    <property type="entry name" value="SBP_bac_10"/>
    <property type="match status" value="1"/>
</dbReference>
<evidence type="ECO:0000259" key="1">
    <source>
        <dbReference type="Pfam" id="PF07596"/>
    </source>
</evidence>
<name>A0A2S8FCR2_9BACT</name>
<evidence type="ECO:0000313" key="2">
    <source>
        <dbReference type="EMBL" id="PQO29961.1"/>
    </source>
</evidence>
<dbReference type="PANTHER" id="PTHR30093:SF2">
    <property type="entry name" value="TYPE II SECRETION SYSTEM PROTEIN H"/>
    <property type="match status" value="1"/>
</dbReference>
<evidence type="ECO:0000313" key="3">
    <source>
        <dbReference type="Proteomes" id="UP000239388"/>
    </source>
</evidence>
<dbReference type="AlphaFoldDB" id="A0A2S8FCR2"/>
<comment type="caution">
    <text evidence="2">The sequence shown here is derived from an EMBL/GenBank/DDBJ whole genome shotgun (WGS) entry which is preliminary data.</text>
</comment>
<sequence length="582" mass="64240">MPFVEVRFAMHSLRHALLIGFLSAMLVVPPPALQAQEPAPPAAKATLVGLPYIPENAVGVGQIQADRLLNSPFIWAYPVEVVEAYGKKYLGFNPMKITSITFVVTPPVEDAEEPEGYAVVKTSETLREETFFAGIASLADYVLTPEEAQEFSPTLKGKVFGLEGFPGETCCAHLLDEHTFLIGMDAIVADIVEAGPNAQLSTPAKLLADNTHDADLSAIFNMAPIRDIINASLEEEEIPAEFAAVRQIPNDTALVSLQLNLIASSSIAVKIHAVDETAAKRLEELITAALDKAKQFANATAESNLQSENPLDIAMGKYQLRTNTQMFDHLTPTREGNVLVLKHQQDPDTVTGVNVAVTAVMVGLLLPAVQQARAAARRVQSSNNMKQIGLAMHNYNDTVLALPAQASTDEDGKKLLSWRVHILPFLEQQDLYDRFHLDEPWDSEHNKQLIQFMPDIYRDPASVAPEFHTNYLVPLGKNMAFEQPTKETKEKWPTGIRLRDITDGTTNTAMLLNVNDDAAVIWTKPDDLEIDLTNPWKNLDKSKHRDLQVLRCDGSIMTLPTEISGDYLQALFQRNDGKPLPW</sequence>
<proteinExistence type="predicted"/>
<dbReference type="PANTHER" id="PTHR30093">
    <property type="entry name" value="GENERAL SECRETION PATHWAY PROTEIN G"/>
    <property type="match status" value="1"/>
</dbReference>
<organism evidence="2 3">
    <name type="scientific">Blastopirellula marina</name>
    <dbReference type="NCBI Taxonomy" id="124"/>
    <lineage>
        <taxon>Bacteria</taxon>
        <taxon>Pseudomonadati</taxon>
        <taxon>Planctomycetota</taxon>
        <taxon>Planctomycetia</taxon>
        <taxon>Pirellulales</taxon>
        <taxon>Pirellulaceae</taxon>
        <taxon>Blastopirellula</taxon>
    </lineage>
</organism>